<feature type="signal peptide" evidence="1">
    <location>
        <begin position="1"/>
        <end position="35"/>
    </location>
</feature>
<keyword evidence="1" id="KW-0732">Signal</keyword>
<dbReference type="PANTHER" id="PTHR43135:SF3">
    <property type="entry name" value="ALPHA-D-RIBOSE 1-METHYLPHOSPHONATE 5-TRIPHOSPHATE DIPHOSPHATASE"/>
    <property type="match status" value="1"/>
</dbReference>
<dbReference type="Gene3D" id="2.30.40.10">
    <property type="entry name" value="Urease, subunit C, domain 1"/>
    <property type="match status" value="1"/>
</dbReference>
<name>A0ABP3X4W5_9SPHN</name>
<gene>
    <name evidence="3" type="ORF">GCM10009115_00190</name>
</gene>
<dbReference type="InterPro" id="IPR006680">
    <property type="entry name" value="Amidohydro-rel"/>
</dbReference>
<comment type="caution">
    <text evidence="3">The sequence shown here is derived from an EMBL/GenBank/DDBJ whole genome shotgun (WGS) entry which is preliminary data.</text>
</comment>
<dbReference type="Gene3D" id="3.20.20.140">
    <property type="entry name" value="Metal-dependent hydrolases"/>
    <property type="match status" value="1"/>
</dbReference>
<dbReference type="Pfam" id="PF01979">
    <property type="entry name" value="Amidohydro_1"/>
    <property type="match status" value="1"/>
</dbReference>
<keyword evidence="4" id="KW-1185">Reference proteome</keyword>
<dbReference type="InterPro" id="IPR051781">
    <property type="entry name" value="Metallo-dep_Hydrolase"/>
</dbReference>
<evidence type="ECO:0000313" key="4">
    <source>
        <dbReference type="Proteomes" id="UP001500738"/>
    </source>
</evidence>
<evidence type="ECO:0000256" key="1">
    <source>
        <dbReference type="SAM" id="SignalP"/>
    </source>
</evidence>
<feature type="chain" id="PRO_5047516213" evidence="1">
    <location>
        <begin position="36"/>
        <end position="426"/>
    </location>
</feature>
<reference evidence="4" key="1">
    <citation type="journal article" date="2019" name="Int. J. Syst. Evol. Microbiol.">
        <title>The Global Catalogue of Microorganisms (GCM) 10K type strain sequencing project: providing services to taxonomists for standard genome sequencing and annotation.</title>
        <authorList>
            <consortium name="The Broad Institute Genomics Platform"/>
            <consortium name="The Broad Institute Genome Sequencing Center for Infectious Disease"/>
            <person name="Wu L."/>
            <person name="Ma J."/>
        </authorList>
    </citation>
    <scope>NUCLEOTIDE SEQUENCE [LARGE SCALE GENOMIC DNA]</scope>
    <source>
        <strain evidence="4">JCM 15910</strain>
    </source>
</reference>
<organism evidence="3 4">
    <name type="scientific">Sphingopyxis soli</name>
    <dbReference type="NCBI Taxonomy" id="592051"/>
    <lineage>
        <taxon>Bacteria</taxon>
        <taxon>Pseudomonadati</taxon>
        <taxon>Pseudomonadota</taxon>
        <taxon>Alphaproteobacteria</taxon>
        <taxon>Sphingomonadales</taxon>
        <taxon>Sphingomonadaceae</taxon>
        <taxon>Sphingopyxis</taxon>
    </lineage>
</organism>
<sequence>MASRSGRNKMKHRFPASAALALILAAAVGASPAAAQSFAITNAHLVTPGPVGEVDNGTILVRDGRIVAAGNGVAVPAGLHTIDAKGAVVTPGLIAVNTALGLVEVNSVDGSVDTKTKNSGISASFDVQYGLNPASTLIPIARLGGITHAVVMPDYDDSDQERELPFAGKAAMISLGEGGNILHRPGIGMMLELGEDGAARVGGSRAAEFVQLRQIFDLARQAPREEYPFELSQADVAALKPVLAGTMPLIVVVHRAADIRQVLKLARDYKLKIILSGAEEAWRVADEIAAAKVPVLVNPTSNIPSSFDMLGASLQNAAILKAAGVEIAIGGNDAGHRVREMRYNAGLAVSRGLPYAAGIEALTLAPARIFGVADQMGSIAPGKAADIVIWDGDPLEPLTQPTAIFIAGQEQPLISRATELGKRYMR</sequence>
<dbReference type="SUPFAM" id="SSF51338">
    <property type="entry name" value="Composite domain of metallo-dependent hydrolases"/>
    <property type="match status" value="1"/>
</dbReference>
<protein>
    <submittedName>
        <fullName evidence="3">Amidohydrolase family protein</fullName>
    </submittedName>
</protein>
<proteinExistence type="predicted"/>
<dbReference type="Proteomes" id="UP001500738">
    <property type="component" value="Unassembled WGS sequence"/>
</dbReference>
<dbReference type="PANTHER" id="PTHR43135">
    <property type="entry name" value="ALPHA-D-RIBOSE 1-METHYLPHOSPHONATE 5-TRIPHOSPHATE DIPHOSPHATASE"/>
    <property type="match status" value="1"/>
</dbReference>
<dbReference type="InterPro" id="IPR011059">
    <property type="entry name" value="Metal-dep_hydrolase_composite"/>
</dbReference>
<dbReference type="InterPro" id="IPR032466">
    <property type="entry name" value="Metal_Hydrolase"/>
</dbReference>
<feature type="domain" description="Amidohydrolase-related" evidence="2">
    <location>
        <begin position="289"/>
        <end position="400"/>
    </location>
</feature>
<evidence type="ECO:0000259" key="2">
    <source>
        <dbReference type="Pfam" id="PF01979"/>
    </source>
</evidence>
<dbReference type="EMBL" id="BAAAFE010000001">
    <property type="protein sequence ID" value="GAA0860691.1"/>
    <property type="molecule type" value="Genomic_DNA"/>
</dbReference>
<accession>A0ABP3X4W5</accession>
<dbReference type="SUPFAM" id="SSF51556">
    <property type="entry name" value="Metallo-dependent hydrolases"/>
    <property type="match status" value="1"/>
</dbReference>
<evidence type="ECO:0000313" key="3">
    <source>
        <dbReference type="EMBL" id="GAA0860691.1"/>
    </source>
</evidence>